<name>A0A9R1X549_LACSA</name>
<dbReference type="Proteomes" id="UP000235145">
    <property type="component" value="Unassembled WGS sequence"/>
</dbReference>
<proteinExistence type="predicted"/>
<dbReference type="AlphaFoldDB" id="A0A9R1X549"/>
<gene>
    <name evidence="1" type="ORF">LSAT_V11C600308670</name>
</gene>
<dbReference type="EMBL" id="NBSK02000006">
    <property type="protein sequence ID" value="KAJ0198984.1"/>
    <property type="molecule type" value="Genomic_DNA"/>
</dbReference>
<reference evidence="1 2" key="1">
    <citation type="journal article" date="2017" name="Nat. Commun.">
        <title>Genome assembly with in vitro proximity ligation data and whole-genome triplication in lettuce.</title>
        <authorList>
            <person name="Reyes-Chin-Wo S."/>
            <person name="Wang Z."/>
            <person name="Yang X."/>
            <person name="Kozik A."/>
            <person name="Arikit S."/>
            <person name="Song C."/>
            <person name="Xia L."/>
            <person name="Froenicke L."/>
            <person name="Lavelle D.O."/>
            <person name="Truco M.J."/>
            <person name="Xia R."/>
            <person name="Zhu S."/>
            <person name="Xu C."/>
            <person name="Xu H."/>
            <person name="Xu X."/>
            <person name="Cox K."/>
            <person name="Korf I."/>
            <person name="Meyers B.C."/>
            <person name="Michelmore R.W."/>
        </authorList>
    </citation>
    <scope>NUCLEOTIDE SEQUENCE [LARGE SCALE GENOMIC DNA]</scope>
    <source>
        <strain evidence="2">cv. Salinas</strain>
        <tissue evidence="1">Seedlings</tissue>
    </source>
</reference>
<sequence length="423" mass="49290">MGFKEFILQLQKLTKESCIDVYYCLQNWFAVDGLRELREDNDYVRFLDDGYANDCKINVCIDEYQEPIMEWINEEKAEEGDTESDEYEDDVDSVMSDDISLDYELDEEVIPLKKSTDPFLAHTNVIPKGGVNDEDGDSIDEVYFSVHDLNQQWDTMKPVLGMKFCDRYELKKMIANYVVSNGYKLWLSYWKMKALVKTNFGLNVSVGQCRNARRFAWDDIEGSLVGHYVKIRNYGVKLLRVDLGSTVKIDIDNMSDSTMYFSKMYWEVTPSGPQQYEFRLLHEGYRVDLNNRTYACRSWQISGMPSLHATATILFLNGNVEDYVSVWFTKGMFGSCYRYTIKPINGVDLWPTIIVATIILPPIRRRLPGRPKVNRKKFTNEVLEEACVADEIEDHKEEYVADEVEDHEKEYVTDEVKTMKRSI</sequence>
<keyword evidence="2" id="KW-1185">Reference proteome</keyword>
<evidence type="ECO:0000313" key="2">
    <source>
        <dbReference type="Proteomes" id="UP000235145"/>
    </source>
</evidence>
<evidence type="ECO:0008006" key="3">
    <source>
        <dbReference type="Google" id="ProtNLM"/>
    </source>
</evidence>
<dbReference type="PANTHER" id="PTHR31973">
    <property type="entry name" value="POLYPROTEIN, PUTATIVE-RELATED"/>
    <property type="match status" value="1"/>
</dbReference>
<evidence type="ECO:0000313" key="1">
    <source>
        <dbReference type="EMBL" id="KAJ0198984.1"/>
    </source>
</evidence>
<protein>
    <recommendedName>
        <fullName evidence="3">Transposase MuDR plant domain-containing protein</fullName>
    </recommendedName>
</protein>
<accession>A0A9R1X549</accession>
<dbReference type="PANTHER" id="PTHR31973:SF189">
    <property type="entry name" value="TRANSPOSASE, MUDR, PLANT, MULE TRANSPOSASE DOMAIN PROTEIN-RELATED"/>
    <property type="match status" value="1"/>
</dbReference>
<comment type="caution">
    <text evidence="1">The sequence shown here is derived from an EMBL/GenBank/DDBJ whole genome shotgun (WGS) entry which is preliminary data.</text>
</comment>
<organism evidence="1 2">
    <name type="scientific">Lactuca sativa</name>
    <name type="common">Garden lettuce</name>
    <dbReference type="NCBI Taxonomy" id="4236"/>
    <lineage>
        <taxon>Eukaryota</taxon>
        <taxon>Viridiplantae</taxon>
        <taxon>Streptophyta</taxon>
        <taxon>Embryophyta</taxon>
        <taxon>Tracheophyta</taxon>
        <taxon>Spermatophyta</taxon>
        <taxon>Magnoliopsida</taxon>
        <taxon>eudicotyledons</taxon>
        <taxon>Gunneridae</taxon>
        <taxon>Pentapetalae</taxon>
        <taxon>asterids</taxon>
        <taxon>campanulids</taxon>
        <taxon>Asterales</taxon>
        <taxon>Asteraceae</taxon>
        <taxon>Cichorioideae</taxon>
        <taxon>Cichorieae</taxon>
        <taxon>Lactucinae</taxon>
        <taxon>Lactuca</taxon>
    </lineage>
</organism>